<evidence type="ECO:0000259" key="2">
    <source>
        <dbReference type="PROSITE" id="PS50240"/>
    </source>
</evidence>
<dbReference type="InterPro" id="IPR018114">
    <property type="entry name" value="TRYPSIN_HIS"/>
</dbReference>
<sequence>IGVSDGIHTVIGNYPNVTDSDCGVGWESRLLNDKCFTYHKTSGLSRIANGRDTKAGETSYAAYIEILLYLRAAACTGTVINEWWIITAAHCVNCNASIYTCPFTYNIRIGVVDRNSTHGHNCGAARVYPHPDYNHVLAKIPDIALIRVNTSIPFTDRLVITNVCLPARGLVNTGSEYALTTGW</sequence>
<keyword evidence="4" id="KW-1185">Reference proteome</keyword>
<dbReference type="OrthoDB" id="6380398at2759"/>
<accession>A0A7R9LUC0</accession>
<protein>
    <recommendedName>
        <fullName evidence="2">Peptidase S1 domain-containing protein</fullName>
    </recommendedName>
</protein>
<feature type="domain" description="Peptidase S1" evidence="2">
    <location>
        <begin position="47"/>
        <end position="183"/>
    </location>
</feature>
<dbReference type="Proteomes" id="UP000759131">
    <property type="component" value="Unassembled WGS sequence"/>
</dbReference>
<keyword evidence="1" id="KW-1015">Disulfide bond</keyword>
<evidence type="ECO:0000256" key="1">
    <source>
        <dbReference type="ARBA" id="ARBA00023157"/>
    </source>
</evidence>
<evidence type="ECO:0000313" key="3">
    <source>
        <dbReference type="EMBL" id="CAD7648049.1"/>
    </source>
</evidence>
<dbReference type="SUPFAM" id="SSF50494">
    <property type="entry name" value="Trypsin-like serine proteases"/>
    <property type="match status" value="1"/>
</dbReference>
<feature type="non-terminal residue" evidence="3">
    <location>
        <position position="183"/>
    </location>
</feature>
<dbReference type="EMBL" id="OC896510">
    <property type="protein sequence ID" value="CAD7648049.1"/>
    <property type="molecule type" value="Genomic_DNA"/>
</dbReference>
<name>A0A7R9LUC0_9ACAR</name>
<dbReference type="Pfam" id="PF00089">
    <property type="entry name" value="Trypsin"/>
    <property type="match status" value="1"/>
</dbReference>
<proteinExistence type="predicted"/>
<dbReference type="AlphaFoldDB" id="A0A7R9LUC0"/>
<gene>
    <name evidence="3" type="ORF">OSB1V03_LOCUS21737</name>
</gene>
<dbReference type="FunFam" id="2.40.10.10:FF:000068">
    <property type="entry name" value="transmembrane protease serine 2"/>
    <property type="match status" value="1"/>
</dbReference>
<feature type="non-terminal residue" evidence="3">
    <location>
        <position position="1"/>
    </location>
</feature>
<dbReference type="EMBL" id="CAJPIZ010041935">
    <property type="protein sequence ID" value="CAG2121791.1"/>
    <property type="molecule type" value="Genomic_DNA"/>
</dbReference>
<dbReference type="PANTHER" id="PTHR24253">
    <property type="entry name" value="TRANSMEMBRANE PROTEASE SERINE"/>
    <property type="match status" value="1"/>
</dbReference>
<dbReference type="SMART" id="SM00020">
    <property type="entry name" value="Tryp_SPc"/>
    <property type="match status" value="1"/>
</dbReference>
<dbReference type="InterPro" id="IPR043504">
    <property type="entry name" value="Peptidase_S1_PA_chymotrypsin"/>
</dbReference>
<dbReference type="PANTHER" id="PTHR24253:SF153">
    <property type="entry name" value="SERINE PROTEASE HEPSIN"/>
    <property type="match status" value="1"/>
</dbReference>
<evidence type="ECO:0000313" key="4">
    <source>
        <dbReference type="Proteomes" id="UP000759131"/>
    </source>
</evidence>
<dbReference type="PROSITE" id="PS50240">
    <property type="entry name" value="TRYPSIN_DOM"/>
    <property type="match status" value="1"/>
</dbReference>
<reference evidence="3" key="1">
    <citation type="submission" date="2020-11" db="EMBL/GenBank/DDBJ databases">
        <authorList>
            <person name="Tran Van P."/>
        </authorList>
    </citation>
    <scope>NUCLEOTIDE SEQUENCE</scope>
</reference>
<organism evidence="3">
    <name type="scientific">Medioppia subpectinata</name>
    <dbReference type="NCBI Taxonomy" id="1979941"/>
    <lineage>
        <taxon>Eukaryota</taxon>
        <taxon>Metazoa</taxon>
        <taxon>Ecdysozoa</taxon>
        <taxon>Arthropoda</taxon>
        <taxon>Chelicerata</taxon>
        <taxon>Arachnida</taxon>
        <taxon>Acari</taxon>
        <taxon>Acariformes</taxon>
        <taxon>Sarcoptiformes</taxon>
        <taxon>Oribatida</taxon>
        <taxon>Brachypylina</taxon>
        <taxon>Oppioidea</taxon>
        <taxon>Oppiidae</taxon>
        <taxon>Medioppia</taxon>
    </lineage>
</organism>
<dbReference type="GO" id="GO:0004252">
    <property type="term" value="F:serine-type endopeptidase activity"/>
    <property type="evidence" value="ECO:0007669"/>
    <property type="project" value="InterPro"/>
</dbReference>
<dbReference type="Gene3D" id="2.40.10.10">
    <property type="entry name" value="Trypsin-like serine proteases"/>
    <property type="match status" value="1"/>
</dbReference>
<dbReference type="InterPro" id="IPR001254">
    <property type="entry name" value="Trypsin_dom"/>
</dbReference>
<dbReference type="PROSITE" id="PS00134">
    <property type="entry name" value="TRYPSIN_HIS"/>
    <property type="match status" value="1"/>
</dbReference>
<dbReference type="InterPro" id="IPR009003">
    <property type="entry name" value="Peptidase_S1_PA"/>
</dbReference>
<dbReference type="GO" id="GO:0006508">
    <property type="term" value="P:proteolysis"/>
    <property type="evidence" value="ECO:0007669"/>
    <property type="project" value="InterPro"/>
</dbReference>